<feature type="transmembrane region" description="Helical" evidence="1">
    <location>
        <begin position="36"/>
        <end position="55"/>
    </location>
</feature>
<proteinExistence type="predicted"/>
<gene>
    <name evidence="2" type="ORF">CAMP_LOCUS2514</name>
</gene>
<evidence type="ECO:0000256" key="1">
    <source>
        <dbReference type="SAM" id="Phobius"/>
    </source>
</evidence>
<dbReference type="EMBL" id="CANHGI010000001">
    <property type="protein sequence ID" value="CAI5439877.1"/>
    <property type="molecule type" value="Genomic_DNA"/>
</dbReference>
<evidence type="ECO:0000313" key="2">
    <source>
        <dbReference type="EMBL" id="CAI5439877.1"/>
    </source>
</evidence>
<comment type="caution">
    <text evidence="2">The sequence shown here is derived from an EMBL/GenBank/DDBJ whole genome shotgun (WGS) entry which is preliminary data.</text>
</comment>
<name>A0A9P1I7N5_9PELO</name>
<organism evidence="2 3">
    <name type="scientific">Caenorhabditis angaria</name>
    <dbReference type="NCBI Taxonomy" id="860376"/>
    <lineage>
        <taxon>Eukaryota</taxon>
        <taxon>Metazoa</taxon>
        <taxon>Ecdysozoa</taxon>
        <taxon>Nematoda</taxon>
        <taxon>Chromadorea</taxon>
        <taxon>Rhabditida</taxon>
        <taxon>Rhabditina</taxon>
        <taxon>Rhabditomorpha</taxon>
        <taxon>Rhabditoidea</taxon>
        <taxon>Rhabditidae</taxon>
        <taxon>Peloderinae</taxon>
        <taxon>Caenorhabditis</taxon>
    </lineage>
</organism>
<protein>
    <submittedName>
        <fullName evidence="2">Uncharacterized protein</fullName>
    </submittedName>
</protein>
<keyword evidence="3" id="KW-1185">Reference proteome</keyword>
<sequence length="106" mass="12114">MPVISGFALRFLITTLYFTLLSLSTAWAFVFYSETVIFIYVISTVCLLILSYPIINAIIKSKTHDFDICAFKWVSNGIEKIIVESTVDEEEKKIQPLDVAFIYAYV</sequence>
<dbReference type="AlphaFoldDB" id="A0A9P1I7N5"/>
<keyword evidence="1" id="KW-1133">Transmembrane helix</keyword>
<keyword evidence="1" id="KW-0472">Membrane</keyword>
<evidence type="ECO:0000313" key="3">
    <source>
        <dbReference type="Proteomes" id="UP001152747"/>
    </source>
</evidence>
<reference evidence="2" key="1">
    <citation type="submission" date="2022-11" db="EMBL/GenBank/DDBJ databases">
        <authorList>
            <person name="Kikuchi T."/>
        </authorList>
    </citation>
    <scope>NUCLEOTIDE SEQUENCE</scope>
    <source>
        <strain evidence="2">PS1010</strain>
    </source>
</reference>
<keyword evidence="1" id="KW-0812">Transmembrane</keyword>
<dbReference type="Proteomes" id="UP001152747">
    <property type="component" value="Unassembled WGS sequence"/>
</dbReference>
<dbReference type="OrthoDB" id="5813311at2759"/>
<feature type="transmembrane region" description="Helical" evidence="1">
    <location>
        <begin position="7"/>
        <end position="30"/>
    </location>
</feature>
<accession>A0A9P1I7N5</accession>